<accession>A0ABC8ALR4</accession>
<organism evidence="1 2">
    <name type="scientific">Nocardia seriolae</name>
    <dbReference type="NCBI Taxonomy" id="37332"/>
    <lineage>
        <taxon>Bacteria</taxon>
        <taxon>Bacillati</taxon>
        <taxon>Actinomycetota</taxon>
        <taxon>Actinomycetes</taxon>
        <taxon>Mycobacteriales</taxon>
        <taxon>Nocardiaceae</taxon>
        <taxon>Nocardia</taxon>
    </lineage>
</organism>
<evidence type="ECO:0000313" key="1">
    <source>
        <dbReference type="EMBL" id="APA95160.1"/>
    </source>
</evidence>
<dbReference type="AlphaFoldDB" id="A0ABC8ALR4"/>
<name>A0ABC8ALR4_9NOCA</name>
<gene>
    <name evidence="1" type="ORF">NS506_01087</name>
</gene>
<dbReference type="KEGG" id="nsr:NS506_01087"/>
<dbReference type="EMBL" id="CP017839">
    <property type="protein sequence ID" value="APA95160.1"/>
    <property type="molecule type" value="Genomic_DNA"/>
</dbReference>
<protein>
    <submittedName>
        <fullName evidence="1">Uncharacterized protein</fullName>
    </submittedName>
</protein>
<proteinExistence type="predicted"/>
<reference evidence="1 2" key="1">
    <citation type="submission" date="2016-10" db="EMBL/GenBank/DDBJ databases">
        <title>Genome sequence of Nocardia seriolae strain EM150506, isolated from Anguila japonica.</title>
        <authorList>
            <person name="Han H.-J."/>
        </authorList>
    </citation>
    <scope>NUCLEOTIDE SEQUENCE [LARGE SCALE GENOMIC DNA]</scope>
    <source>
        <strain evidence="1 2">EM150506</strain>
    </source>
</reference>
<sequence>MDSIQTMLFALLKAMCTMSSGGASCGTWGA</sequence>
<evidence type="ECO:0000313" key="2">
    <source>
        <dbReference type="Proteomes" id="UP000180166"/>
    </source>
</evidence>
<dbReference type="Proteomes" id="UP000180166">
    <property type="component" value="Chromosome"/>
</dbReference>